<organism evidence="1 2">
    <name type="scientific">Hyalomma asiaticum</name>
    <name type="common">Tick</name>
    <dbReference type="NCBI Taxonomy" id="266040"/>
    <lineage>
        <taxon>Eukaryota</taxon>
        <taxon>Metazoa</taxon>
        <taxon>Ecdysozoa</taxon>
        <taxon>Arthropoda</taxon>
        <taxon>Chelicerata</taxon>
        <taxon>Arachnida</taxon>
        <taxon>Acari</taxon>
        <taxon>Parasitiformes</taxon>
        <taxon>Ixodida</taxon>
        <taxon>Ixodoidea</taxon>
        <taxon>Ixodidae</taxon>
        <taxon>Hyalomminae</taxon>
        <taxon>Hyalomma</taxon>
    </lineage>
</organism>
<gene>
    <name evidence="1" type="ORF">HPB50_017285</name>
</gene>
<protein>
    <submittedName>
        <fullName evidence="1">Uncharacterized protein</fullName>
    </submittedName>
</protein>
<comment type="caution">
    <text evidence="1">The sequence shown here is derived from an EMBL/GenBank/DDBJ whole genome shotgun (WGS) entry which is preliminary data.</text>
</comment>
<reference evidence="1" key="1">
    <citation type="submission" date="2020-05" db="EMBL/GenBank/DDBJ databases">
        <title>Large-scale comparative analyses of tick genomes elucidate their genetic diversity and vector capacities.</title>
        <authorList>
            <person name="Jia N."/>
            <person name="Wang J."/>
            <person name="Shi W."/>
            <person name="Du L."/>
            <person name="Sun Y."/>
            <person name="Zhan W."/>
            <person name="Jiang J."/>
            <person name="Wang Q."/>
            <person name="Zhang B."/>
            <person name="Ji P."/>
            <person name="Sakyi L.B."/>
            <person name="Cui X."/>
            <person name="Yuan T."/>
            <person name="Jiang B."/>
            <person name="Yang W."/>
            <person name="Lam T.T.-Y."/>
            <person name="Chang Q."/>
            <person name="Ding S."/>
            <person name="Wang X."/>
            <person name="Zhu J."/>
            <person name="Ruan X."/>
            <person name="Zhao L."/>
            <person name="Wei J."/>
            <person name="Que T."/>
            <person name="Du C."/>
            <person name="Cheng J."/>
            <person name="Dai P."/>
            <person name="Han X."/>
            <person name="Huang E."/>
            <person name="Gao Y."/>
            <person name="Liu J."/>
            <person name="Shao H."/>
            <person name="Ye R."/>
            <person name="Li L."/>
            <person name="Wei W."/>
            <person name="Wang X."/>
            <person name="Wang C."/>
            <person name="Yang T."/>
            <person name="Huo Q."/>
            <person name="Li W."/>
            <person name="Guo W."/>
            <person name="Chen H."/>
            <person name="Zhou L."/>
            <person name="Ni X."/>
            <person name="Tian J."/>
            <person name="Zhou Y."/>
            <person name="Sheng Y."/>
            <person name="Liu T."/>
            <person name="Pan Y."/>
            <person name="Xia L."/>
            <person name="Li J."/>
            <person name="Zhao F."/>
            <person name="Cao W."/>
        </authorList>
    </citation>
    <scope>NUCLEOTIDE SEQUENCE</scope>
    <source>
        <strain evidence="1">Hyas-2018</strain>
    </source>
</reference>
<keyword evidence="2" id="KW-1185">Reference proteome</keyword>
<sequence length="172" mass="18898">MQQQQPLKVKANTISKYFKRAGSRLNAEVLEDNEQSDTVANEVLNTADMQSGLNKSTFAAATGTFQEYVNAGESELPVHEKAITDDMIVTAVRGSAEVATDDGSDSEYDADPTPEADFLCKDALGYLMKVKAYCVKKSLSKKSPLCLSFVEDEIVWSAIHKHCRTKITALLR</sequence>
<evidence type="ECO:0000313" key="1">
    <source>
        <dbReference type="EMBL" id="KAH6947166.1"/>
    </source>
</evidence>
<evidence type="ECO:0000313" key="2">
    <source>
        <dbReference type="Proteomes" id="UP000821845"/>
    </source>
</evidence>
<name>A0ACB7TM43_HYAAI</name>
<accession>A0ACB7TM43</accession>
<dbReference type="Proteomes" id="UP000821845">
    <property type="component" value="Chromosome 1"/>
</dbReference>
<proteinExistence type="predicted"/>
<dbReference type="EMBL" id="CM023481">
    <property type="protein sequence ID" value="KAH6947166.1"/>
    <property type="molecule type" value="Genomic_DNA"/>
</dbReference>